<feature type="transmembrane region" description="Helical" evidence="8">
    <location>
        <begin position="243"/>
        <end position="263"/>
    </location>
</feature>
<comment type="similarity">
    <text evidence="2 7">Belongs to the MIP/aquaporin (TC 1.A.8) family.</text>
</comment>
<sequence>MSEKIEINDTGSSSGSVGVATAEEIRARNIKMWDQLVYILQKPFRDYGIYLAEFVGTFIFVFLGTCSIATTMLDPKFSDLVLLMISFAWGAGLSMGLYVSAGISGGHLNPAVLGGFSGAALTFYLFYAKIYQFDGGKRMVIGDKATAGIFATYPAAPDTVLRNFLTECLLTVVLVLVGRSFTDKRVNKTNSQGCMELGILLFVIALGAGNNTGFALNPARDFGPRLFTLAAGYGTQVFSASNYYFWIPIVGPIFGAIIGYLIYEVLVIPNKYIEQENVV</sequence>
<dbReference type="GO" id="GO:0015254">
    <property type="term" value="F:glycerol channel activity"/>
    <property type="evidence" value="ECO:0007669"/>
    <property type="project" value="TreeGrafter"/>
</dbReference>
<dbReference type="GO" id="GO:0005886">
    <property type="term" value="C:plasma membrane"/>
    <property type="evidence" value="ECO:0007669"/>
    <property type="project" value="TreeGrafter"/>
</dbReference>
<dbReference type="Pfam" id="PF00230">
    <property type="entry name" value="MIP"/>
    <property type="match status" value="1"/>
</dbReference>
<dbReference type="SUPFAM" id="SSF81338">
    <property type="entry name" value="Aquaporin-like"/>
    <property type="match status" value="1"/>
</dbReference>
<evidence type="ECO:0000256" key="2">
    <source>
        <dbReference type="ARBA" id="ARBA00006175"/>
    </source>
</evidence>
<protein>
    <submittedName>
        <fullName evidence="9">Aquaporin-9</fullName>
    </submittedName>
</protein>
<dbReference type="InterPro" id="IPR023271">
    <property type="entry name" value="Aquaporin-like"/>
</dbReference>
<comment type="subcellular location">
    <subcellularLocation>
        <location evidence="1">Membrane</location>
        <topology evidence="1">Multi-pass membrane protein</topology>
    </subcellularLocation>
</comment>
<dbReference type="OrthoDB" id="3222at2759"/>
<dbReference type="InterPro" id="IPR050363">
    <property type="entry name" value="MIP/Aquaporin"/>
</dbReference>
<feature type="transmembrane region" description="Helical" evidence="8">
    <location>
        <begin position="80"/>
        <end position="101"/>
    </location>
</feature>
<gene>
    <name evidence="9" type="ORF">AX774_g1013</name>
</gene>
<evidence type="ECO:0000256" key="5">
    <source>
        <dbReference type="ARBA" id="ARBA00022989"/>
    </source>
</evidence>
<evidence type="ECO:0000256" key="3">
    <source>
        <dbReference type="ARBA" id="ARBA00022448"/>
    </source>
</evidence>
<organism evidence="9 10">
    <name type="scientific">Zancudomyces culisetae</name>
    <name type="common">Gut fungus</name>
    <name type="synonym">Smittium culisetae</name>
    <dbReference type="NCBI Taxonomy" id="1213189"/>
    <lineage>
        <taxon>Eukaryota</taxon>
        <taxon>Fungi</taxon>
        <taxon>Fungi incertae sedis</taxon>
        <taxon>Zoopagomycota</taxon>
        <taxon>Kickxellomycotina</taxon>
        <taxon>Harpellomycetes</taxon>
        <taxon>Harpellales</taxon>
        <taxon>Legeriomycetaceae</taxon>
        <taxon>Zancudomyces</taxon>
    </lineage>
</organism>
<evidence type="ECO:0000313" key="9">
    <source>
        <dbReference type="EMBL" id="OMH85445.1"/>
    </source>
</evidence>
<dbReference type="PRINTS" id="PR00783">
    <property type="entry name" value="MINTRINSICP"/>
</dbReference>
<reference evidence="10" key="1">
    <citation type="submission" date="2017-01" db="EMBL/GenBank/DDBJ databases">
        <authorList>
            <person name="Wang Y."/>
            <person name="White M."/>
            <person name="Kvist S."/>
            <person name="Moncalvo J.-M."/>
        </authorList>
    </citation>
    <scope>NUCLEOTIDE SEQUENCE [LARGE SCALE GENOMIC DNA]</scope>
    <source>
        <strain evidence="10">COL-18-3</strain>
    </source>
</reference>
<feature type="transmembrane region" description="Helical" evidence="8">
    <location>
        <begin position="47"/>
        <end position="68"/>
    </location>
</feature>
<comment type="caution">
    <text evidence="9">The sequence shown here is derived from an EMBL/GenBank/DDBJ whole genome shotgun (WGS) entry which is preliminary data.</text>
</comment>
<feature type="transmembrane region" description="Helical" evidence="8">
    <location>
        <begin position="107"/>
        <end position="127"/>
    </location>
</feature>
<keyword evidence="10" id="KW-1185">Reference proteome</keyword>
<dbReference type="PANTHER" id="PTHR43829">
    <property type="entry name" value="AQUAPORIN OR AQUAGLYCEROPORIN RELATED"/>
    <property type="match status" value="1"/>
</dbReference>
<name>A0A1R1PWS4_ZANCU</name>
<dbReference type="PANTHER" id="PTHR43829:SF9">
    <property type="entry name" value="AQUAPORIN-9"/>
    <property type="match status" value="1"/>
</dbReference>
<keyword evidence="3 7" id="KW-0813">Transport</keyword>
<dbReference type="AlphaFoldDB" id="A0A1R1PWS4"/>
<dbReference type="Proteomes" id="UP000188320">
    <property type="component" value="Unassembled WGS sequence"/>
</dbReference>
<keyword evidence="5 8" id="KW-1133">Transmembrane helix</keyword>
<evidence type="ECO:0000313" key="10">
    <source>
        <dbReference type="Proteomes" id="UP000188320"/>
    </source>
</evidence>
<dbReference type="GO" id="GO:0015250">
    <property type="term" value="F:water channel activity"/>
    <property type="evidence" value="ECO:0007669"/>
    <property type="project" value="TreeGrafter"/>
</dbReference>
<dbReference type="EMBL" id="LSSK01000080">
    <property type="protein sequence ID" value="OMH85445.1"/>
    <property type="molecule type" value="Genomic_DNA"/>
</dbReference>
<proteinExistence type="inferred from homology"/>
<feature type="transmembrane region" description="Helical" evidence="8">
    <location>
        <begin position="194"/>
        <end position="216"/>
    </location>
</feature>
<evidence type="ECO:0000256" key="7">
    <source>
        <dbReference type="RuleBase" id="RU000477"/>
    </source>
</evidence>
<accession>A0A1R1PWS4</accession>
<dbReference type="InterPro" id="IPR000425">
    <property type="entry name" value="MIP"/>
</dbReference>
<feature type="transmembrane region" description="Helical" evidence="8">
    <location>
        <begin position="162"/>
        <end position="182"/>
    </location>
</feature>
<evidence type="ECO:0000256" key="8">
    <source>
        <dbReference type="SAM" id="Phobius"/>
    </source>
</evidence>
<keyword evidence="6 8" id="KW-0472">Membrane</keyword>
<dbReference type="Gene3D" id="1.20.1080.10">
    <property type="entry name" value="Glycerol uptake facilitator protein"/>
    <property type="match status" value="2"/>
</dbReference>
<evidence type="ECO:0000256" key="1">
    <source>
        <dbReference type="ARBA" id="ARBA00004141"/>
    </source>
</evidence>
<evidence type="ECO:0000256" key="4">
    <source>
        <dbReference type="ARBA" id="ARBA00022692"/>
    </source>
</evidence>
<keyword evidence="4 7" id="KW-0812">Transmembrane</keyword>
<evidence type="ECO:0000256" key="6">
    <source>
        <dbReference type="ARBA" id="ARBA00023136"/>
    </source>
</evidence>